<evidence type="ECO:0000256" key="3">
    <source>
        <dbReference type="ARBA" id="ARBA00022741"/>
    </source>
</evidence>
<feature type="compositionally biased region" description="Acidic residues" evidence="5">
    <location>
        <begin position="319"/>
        <end position="329"/>
    </location>
</feature>
<dbReference type="GO" id="GO:0005524">
    <property type="term" value="F:ATP binding"/>
    <property type="evidence" value="ECO:0007669"/>
    <property type="project" value="UniProtKB-KW"/>
</dbReference>
<keyword evidence="4" id="KW-0067">ATP-binding</keyword>
<dbReference type="GO" id="GO:0016887">
    <property type="term" value="F:ATP hydrolysis activity"/>
    <property type="evidence" value="ECO:0007669"/>
    <property type="project" value="InterPro"/>
</dbReference>
<dbReference type="Pfam" id="PF00005">
    <property type="entry name" value="ABC_tran"/>
    <property type="match status" value="1"/>
</dbReference>
<evidence type="ECO:0000256" key="4">
    <source>
        <dbReference type="ARBA" id="ARBA00022840"/>
    </source>
</evidence>
<dbReference type="EMBL" id="BJNQ01000015">
    <property type="protein sequence ID" value="GEC76197.1"/>
    <property type="molecule type" value="Genomic_DNA"/>
</dbReference>
<sequence length="674" mass="69066">MPEGQVLEFTHVTKRFNEVTAVSDFSARVEPGAVTAFLGPNGAGKTTTLRILLGQVRATSGTATIGGVTYAELRQPLRTIGAVLEETVYRPRRTAERQLTIAAKANGIPLSRVGEVLSLVGLEGEGDSRIGGFSLGMRQRLSVAHALLGDPGALVFDEPANGLDPEGIRWMRLLMRRLADEGRTVLVSSHVLSEVEQVADNVLVLSKGTLVLASGIETLADPKGGSVIVDAADRAALTASLMAAGFDIEVLRSGLTVRGGDAGTVGAVAAEAGIALSTLVQRGPTLEDVFIDLMRGGRFAPNTATAPAQLAAPVPSEASAEEAAADESASEGAADASAPSPADSVVAIPVAAAAAWAAEAAAAPAGAAVADDLAASVDTDHDRTEQENTQQVDTEQVADEPDAPAADVDVDTDVDAATEEAGDAAEGDASADAAVVDGLETDDQQTDGEQTDGEQTDGEPGHDVQDDAVSFEEAPERSFDEILFGAAAPTAVNDASAEDADGVAALSVDAPGSEEVHGDEDHSGVEIFADLHDASEDDQAPASDADSDSSPVDVDDEDPRSAAVSSILAAAARAYYEDEPKDYPLSAESETAGSDDTPAEGAHWTVVSTGVIDTVPLAESSGHSETDEAGHDTSEHPESGTEESGPADGDQNHADGDQNHADDENHDGDEHHHN</sequence>
<feature type="compositionally biased region" description="Acidic residues" evidence="5">
    <location>
        <begin position="441"/>
        <end position="457"/>
    </location>
</feature>
<dbReference type="PROSITE" id="PS50893">
    <property type="entry name" value="ABC_TRANSPORTER_2"/>
    <property type="match status" value="1"/>
</dbReference>
<dbReference type="PANTHER" id="PTHR43335">
    <property type="entry name" value="ABC TRANSPORTER, ATP-BINDING PROTEIN"/>
    <property type="match status" value="1"/>
</dbReference>
<dbReference type="PANTHER" id="PTHR43335:SF4">
    <property type="entry name" value="ABC TRANSPORTER, ATP-BINDING PROTEIN"/>
    <property type="match status" value="1"/>
</dbReference>
<feature type="region of interest" description="Disordered" evidence="5">
    <location>
        <begin position="581"/>
        <end position="674"/>
    </location>
</feature>
<feature type="compositionally biased region" description="Low complexity" evidence="5">
    <location>
        <begin position="330"/>
        <end position="340"/>
    </location>
</feature>
<comment type="caution">
    <text evidence="7">The sequence shown here is derived from an EMBL/GenBank/DDBJ whole genome shotgun (WGS) entry which is preliminary data.</text>
</comment>
<dbReference type="InterPro" id="IPR027417">
    <property type="entry name" value="P-loop_NTPase"/>
</dbReference>
<dbReference type="RefSeq" id="WP_141387119.1">
    <property type="nucleotide sequence ID" value="NZ_BJNQ01000015.1"/>
</dbReference>
<dbReference type="SUPFAM" id="SSF52540">
    <property type="entry name" value="P-loop containing nucleoside triphosphate hydrolases"/>
    <property type="match status" value="1"/>
</dbReference>
<organism evidence="7 8">
    <name type="scientific">Microbacterium maritypicum</name>
    <name type="common">Microbacterium liquefaciens</name>
    <dbReference type="NCBI Taxonomy" id="33918"/>
    <lineage>
        <taxon>Bacteria</taxon>
        <taxon>Bacillati</taxon>
        <taxon>Actinomycetota</taxon>
        <taxon>Actinomycetes</taxon>
        <taxon>Micrococcales</taxon>
        <taxon>Microbacteriaceae</taxon>
        <taxon>Microbacterium</taxon>
    </lineage>
</organism>
<dbReference type="InterPro" id="IPR003593">
    <property type="entry name" value="AAA+_ATPase"/>
</dbReference>
<name>A0A4Y4BBI9_MICMQ</name>
<comment type="similarity">
    <text evidence="1">Belongs to the ABC transporter superfamily.</text>
</comment>
<dbReference type="Proteomes" id="UP000317410">
    <property type="component" value="Unassembled WGS sequence"/>
</dbReference>
<feature type="region of interest" description="Disordered" evidence="5">
    <location>
        <begin position="510"/>
        <end position="565"/>
    </location>
</feature>
<protein>
    <recommendedName>
        <fullName evidence="6">ABC transporter domain-containing protein</fullName>
    </recommendedName>
</protein>
<evidence type="ECO:0000313" key="8">
    <source>
        <dbReference type="Proteomes" id="UP000317410"/>
    </source>
</evidence>
<feature type="region of interest" description="Disordered" evidence="5">
    <location>
        <begin position="376"/>
        <end position="407"/>
    </location>
</feature>
<feature type="domain" description="ABC transporter" evidence="6">
    <location>
        <begin position="7"/>
        <end position="232"/>
    </location>
</feature>
<gene>
    <name evidence="7" type="ORF">MLI01_23420</name>
</gene>
<feature type="compositionally biased region" description="Basic and acidic residues" evidence="5">
    <location>
        <begin position="650"/>
        <end position="674"/>
    </location>
</feature>
<feature type="compositionally biased region" description="Low complexity" evidence="5">
    <location>
        <begin position="540"/>
        <end position="552"/>
    </location>
</feature>
<accession>A0A4Y4BBI9</accession>
<evidence type="ECO:0000313" key="7">
    <source>
        <dbReference type="EMBL" id="GEC76197.1"/>
    </source>
</evidence>
<feature type="compositionally biased region" description="Basic and acidic residues" evidence="5">
    <location>
        <begin position="622"/>
        <end position="639"/>
    </location>
</feature>
<evidence type="ECO:0000259" key="6">
    <source>
        <dbReference type="PROSITE" id="PS50893"/>
    </source>
</evidence>
<dbReference type="Gene3D" id="3.40.50.300">
    <property type="entry name" value="P-loop containing nucleotide triphosphate hydrolases"/>
    <property type="match status" value="1"/>
</dbReference>
<feature type="compositionally biased region" description="Basic and acidic residues" evidence="5">
    <location>
        <begin position="514"/>
        <end position="534"/>
    </location>
</feature>
<evidence type="ECO:0000256" key="1">
    <source>
        <dbReference type="ARBA" id="ARBA00005417"/>
    </source>
</evidence>
<keyword evidence="2" id="KW-0813">Transport</keyword>
<dbReference type="InterPro" id="IPR003439">
    <property type="entry name" value="ABC_transporter-like_ATP-bd"/>
</dbReference>
<evidence type="ECO:0000256" key="5">
    <source>
        <dbReference type="SAM" id="MobiDB-lite"/>
    </source>
</evidence>
<evidence type="ECO:0000256" key="2">
    <source>
        <dbReference type="ARBA" id="ARBA00022448"/>
    </source>
</evidence>
<feature type="region of interest" description="Disordered" evidence="5">
    <location>
        <begin position="307"/>
        <end position="340"/>
    </location>
</feature>
<feature type="region of interest" description="Disordered" evidence="5">
    <location>
        <begin position="441"/>
        <end position="465"/>
    </location>
</feature>
<keyword evidence="3" id="KW-0547">Nucleotide-binding</keyword>
<dbReference type="AlphaFoldDB" id="A0A4Y4BBI9"/>
<reference evidence="7 8" key="1">
    <citation type="submission" date="2019-06" db="EMBL/GenBank/DDBJ databases">
        <title>Whole genome shotgun sequence of Microbacterium liquefaciens NBRC 15037.</title>
        <authorList>
            <person name="Hosoyama A."/>
            <person name="Uohara A."/>
            <person name="Ohji S."/>
            <person name="Ichikawa N."/>
        </authorList>
    </citation>
    <scope>NUCLEOTIDE SEQUENCE [LARGE SCALE GENOMIC DNA]</scope>
    <source>
        <strain evidence="7 8">NBRC 15037</strain>
    </source>
</reference>
<dbReference type="SMART" id="SM00382">
    <property type="entry name" value="AAA"/>
    <property type="match status" value="1"/>
</dbReference>
<feature type="compositionally biased region" description="Acidic residues" evidence="5">
    <location>
        <begin position="396"/>
        <end position="407"/>
    </location>
</feature>
<proteinExistence type="inferred from homology"/>